<evidence type="ECO:0000313" key="2">
    <source>
        <dbReference type="EMBL" id="EKD12789.1"/>
    </source>
</evidence>
<dbReference type="Proteomes" id="UP000006753">
    <property type="component" value="Unassembled WGS sequence"/>
</dbReference>
<proteinExistence type="predicted"/>
<dbReference type="KEGG" id="mbe:MBM_09018"/>
<feature type="compositionally biased region" description="Basic and acidic residues" evidence="1">
    <location>
        <begin position="173"/>
        <end position="191"/>
    </location>
</feature>
<accession>K1XK33</accession>
<dbReference type="AlphaFoldDB" id="K1XK33"/>
<dbReference type="OrthoDB" id="3540498at2759"/>
<keyword evidence="3" id="KW-1185">Reference proteome</keyword>
<reference evidence="2 3" key="1">
    <citation type="journal article" date="2012" name="BMC Genomics">
        <title>Sequencing the genome of Marssonina brunnea reveals fungus-poplar co-evolution.</title>
        <authorList>
            <person name="Zhu S."/>
            <person name="Cao Y.-Z."/>
            <person name="Jiang C."/>
            <person name="Tan B.-Y."/>
            <person name="Wang Z."/>
            <person name="Feng S."/>
            <person name="Zhang L."/>
            <person name="Su X.-H."/>
            <person name="Brejova B."/>
            <person name="Vinar T."/>
            <person name="Xu M."/>
            <person name="Wang M.-X."/>
            <person name="Zhang S.-G."/>
            <person name="Huang M.-R."/>
            <person name="Wu R."/>
            <person name="Zhou Y."/>
        </authorList>
    </citation>
    <scope>NUCLEOTIDE SEQUENCE [LARGE SCALE GENOMIC DNA]</scope>
    <source>
        <strain evidence="2 3">MB_m1</strain>
    </source>
</reference>
<dbReference type="HOGENOM" id="CLU_906367_0_0_1"/>
<organism evidence="2 3">
    <name type="scientific">Marssonina brunnea f. sp. multigermtubi (strain MB_m1)</name>
    <name type="common">Marssonina leaf spot fungus</name>
    <dbReference type="NCBI Taxonomy" id="1072389"/>
    <lineage>
        <taxon>Eukaryota</taxon>
        <taxon>Fungi</taxon>
        <taxon>Dikarya</taxon>
        <taxon>Ascomycota</taxon>
        <taxon>Pezizomycotina</taxon>
        <taxon>Leotiomycetes</taxon>
        <taxon>Helotiales</taxon>
        <taxon>Drepanopezizaceae</taxon>
        <taxon>Drepanopeziza</taxon>
    </lineage>
</organism>
<feature type="region of interest" description="Disordered" evidence="1">
    <location>
        <begin position="274"/>
        <end position="307"/>
    </location>
</feature>
<dbReference type="eggNOG" id="ENOG502TEDE">
    <property type="taxonomic scope" value="Eukaryota"/>
</dbReference>
<protein>
    <submittedName>
        <fullName evidence="2">Uncharacterized protein</fullName>
    </submittedName>
</protein>
<dbReference type="InParanoid" id="K1XK33"/>
<name>K1XK33_MARBU</name>
<evidence type="ECO:0000256" key="1">
    <source>
        <dbReference type="SAM" id="MobiDB-lite"/>
    </source>
</evidence>
<dbReference type="GeneID" id="18764953"/>
<gene>
    <name evidence="2" type="ORF">MBM_09018</name>
</gene>
<dbReference type="EMBL" id="JH921454">
    <property type="protein sequence ID" value="EKD12789.1"/>
    <property type="molecule type" value="Genomic_DNA"/>
</dbReference>
<evidence type="ECO:0000313" key="3">
    <source>
        <dbReference type="Proteomes" id="UP000006753"/>
    </source>
</evidence>
<feature type="region of interest" description="Disordered" evidence="1">
    <location>
        <begin position="171"/>
        <end position="191"/>
    </location>
</feature>
<sequence length="307" mass="34919">MPRLWKRASGSFLFRQVPTNFTLCPRFVTAAGFDASELKIFASNFYRLLPDPSTRFNIVLRGTLRLIQCDRHHLLLTLRDRVIRRRVFHKAGGEIYSRSTKLEGLSPQLQIQLAFQTVFRPRKPSLVSSASQTLKSTTMVPHVVDTRPASPSPASDESVFKFLLASASSTEKSLSKQETERYDRPPSDVRTEAEKFPSFLKAPQPVPKARSMTEAEMKSEILDDYQIDKIATQLKTAEPPLSLEQARQRRESIKEERKRSIDFIRRRTLSRASALGRPNLDALGHPNLEGLAEGKVFRPQGEETQRK</sequence>